<dbReference type="OrthoDB" id="291764at2157"/>
<sequence>MHTLTISANGPVDYEFTVDGMLEPDTFGGDFAADSDDTLYEPDGPPSLGIRDTTGPRPEDAGGTRYVGDRFLVNAILLPLEINPEPGYDANVYLDEERVDPHTLSTTNLVRYDHSLMITANGPTEYELRVEGWMKPDTDSGDFSADSDDEPVQNGDGTMTVSDTTGPRPEDAGGLHFLGDRFRFTGRVEDFGLRYDTSEYDAHVYLDERNVHPNVVRYNWF</sequence>
<dbReference type="EMBL" id="LOPV01000140">
    <property type="protein sequence ID" value="KTG28208.1"/>
    <property type="molecule type" value="Genomic_DNA"/>
</dbReference>
<evidence type="ECO:0000313" key="3">
    <source>
        <dbReference type="Proteomes" id="UP000053157"/>
    </source>
</evidence>
<comment type="caution">
    <text evidence="2">The sequence shown here is derived from an EMBL/GenBank/DDBJ whole genome shotgun (WGS) entry which is preliminary data.</text>
</comment>
<dbReference type="AlphaFoldDB" id="A0A0W1SPI2"/>
<proteinExistence type="predicted"/>
<feature type="region of interest" description="Disordered" evidence="1">
    <location>
        <begin position="137"/>
        <end position="173"/>
    </location>
</feature>
<keyword evidence="3" id="KW-1185">Reference proteome</keyword>
<protein>
    <submittedName>
        <fullName evidence="2">Uncharacterized protein</fullName>
    </submittedName>
</protein>
<accession>A0A0W1SPI2</accession>
<gene>
    <name evidence="2" type="ORF">AUR66_12315</name>
</gene>
<dbReference type="Proteomes" id="UP000053157">
    <property type="component" value="Unassembled WGS sequence"/>
</dbReference>
<evidence type="ECO:0000256" key="1">
    <source>
        <dbReference type="SAM" id="MobiDB-lite"/>
    </source>
</evidence>
<feature type="region of interest" description="Disordered" evidence="1">
    <location>
        <begin position="27"/>
        <end position="63"/>
    </location>
</feature>
<name>A0A0W1SPI2_9EURY</name>
<feature type="compositionally biased region" description="Polar residues" evidence="1">
    <location>
        <begin position="155"/>
        <end position="165"/>
    </location>
</feature>
<reference evidence="2 3" key="1">
    <citation type="submission" date="2015-12" db="EMBL/GenBank/DDBJ databases">
        <title>Haloferax profundi sp. nov. isolated from the Discovery deep brine-seawater interface in the Red Sea.</title>
        <authorList>
            <person name="Zhang G."/>
            <person name="Stingl U."/>
            <person name="Rashid M."/>
        </authorList>
    </citation>
    <scope>NUCLEOTIDE SEQUENCE [LARGE SCALE GENOMIC DNA]</scope>
    <source>
        <strain evidence="2 3">SB29</strain>
    </source>
</reference>
<evidence type="ECO:0000313" key="2">
    <source>
        <dbReference type="EMBL" id="KTG28208.1"/>
    </source>
</evidence>
<organism evidence="2 3">
    <name type="scientific">Haloferax profundi</name>
    <dbReference type="NCBI Taxonomy" id="1544718"/>
    <lineage>
        <taxon>Archaea</taxon>
        <taxon>Methanobacteriati</taxon>
        <taxon>Methanobacteriota</taxon>
        <taxon>Stenosarchaea group</taxon>
        <taxon>Halobacteria</taxon>
        <taxon>Halobacteriales</taxon>
        <taxon>Haloferacaceae</taxon>
        <taxon>Haloferax</taxon>
    </lineage>
</organism>